<evidence type="ECO:0000256" key="5">
    <source>
        <dbReference type="PROSITE-ProRule" id="PRU10141"/>
    </source>
</evidence>
<dbReference type="InterPro" id="IPR011009">
    <property type="entry name" value="Kinase-like_dom_sf"/>
</dbReference>
<sequence>MLSFSARDWAVISPLLDEALELPPEHRGDWLRALPQDAQGHRDAIAQLLEDHARVETQNFLNTLPKVSLAPDGELDQRDANARTVGPYRLLRELGRGGMSVVWLAQRCDNLPARTVALKLPHPAVAGRGFAERLARERDILASLAHPHIARLYDAGITPDGQPFIALEHVQGHTLIRHCDAATLGLRARIELFRQVLDAVEYAHAHLVIHRDIKPSNILVDEHGQVRLLDFGIAKLIVDGDAESTELTMDTGHALTPDYASPEQLAGRAVTTASDVYSLGVVLFELLTGSRPYRLSCALRTDLEEALRTIEAPRPSQCVRSEEPAALRGMTAGKLQAALRGDLDTVVLKAIQKDPRARYATVNALADDLDRYLNAQPVLAHPDGRWYRARKFVGRNKLAVASAVSVVCALAAGLGTALWEARVAQIEARTASSVESFMVDVFRTNSIEHPDPLKARETTARELLDLGSRRVESELRDAPRAKLRVLATLAEMYDELSLRDEASALAKARVRLAREEFGSSDVRLAEALTELAGNLYGSSFDSKEVEAALAEADRIFTANGDANSRARGQFYWTLAQHLQSGDLARASEAAGRSVQILRAYPDSYDLAQALTMRGILHDARKEYREAAAALTEATSLAQSLQGRTRRGLAIAYAYLGEAQDNLLDLAGAEASYRAALHASQSLRGPEHVDTVQTQLRLGHFLFTSGKPHEGLQLIREALDLVLRTKGENDSFTTPYAQSVYGRALVKYGRTEEGSRLLARAIDNRRTHRPGTRQLALMLESQAFAMTDLRRYDEAAAALDEAAGIRKKIGDTLGSGMLDAAVLGRAELLLARGRPDDAMTALAALPLPAGGANSVTRRNLDVAILMSRIELARGHAAAAAAIAARARNLIESSPLRGYLAQYETRAALAEGQALLQDKKAEPALAALERSKAVGVALYDPSSPVMVNLEAALVQCHGVLRASLDH</sequence>
<dbReference type="InterPro" id="IPR000719">
    <property type="entry name" value="Prot_kinase_dom"/>
</dbReference>
<dbReference type="GO" id="GO:0005524">
    <property type="term" value="F:ATP binding"/>
    <property type="evidence" value="ECO:0007669"/>
    <property type="project" value="UniProtKB-UniRule"/>
</dbReference>
<evidence type="ECO:0000256" key="2">
    <source>
        <dbReference type="ARBA" id="ARBA00022741"/>
    </source>
</evidence>
<dbReference type="PANTHER" id="PTHR43289:SF34">
    <property type="entry name" value="SERINE_THREONINE-PROTEIN KINASE YBDM-RELATED"/>
    <property type="match status" value="1"/>
</dbReference>
<dbReference type="RefSeq" id="WP_124539613.1">
    <property type="nucleotide sequence ID" value="NZ_QUSW01000002.1"/>
</dbReference>
<keyword evidence="8" id="KW-1185">Reference proteome</keyword>
<evidence type="ECO:0000256" key="1">
    <source>
        <dbReference type="ARBA" id="ARBA00022679"/>
    </source>
</evidence>
<proteinExistence type="predicted"/>
<keyword evidence="1" id="KW-0808">Transferase</keyword>
<keyword evidence="2 5" id="KW-0547">Nucleotide-binding</keyword>
<evidence type="ECO:0000313" key="8">
    <source>
        <dbReference type="Proteomes" id="UP000267464"/>
    </source>
</evidence>
<feature type="binding site" evidence="5">
    <location>
        <position position="119"/>
    </location>
    <ligand>
        <name>ATP</name>
        <dbReference type="ChEBI" id="CHEBI:30616"/>
    </ligand>
</feature>
<dbReference type="Gene3D" id="3.30.200.20">
    <property type="entry name" value="Phosphorylase Kinase, domain 1"/>
    <property type="match status" value="1"/>
</dbReference>
<evidence type="ECO:0000256" key="3">
    <source>
        <dbReference type="ARBA" id="ARBA00022777"/>
    </source>
</evidence>
<dbReference type="PROSITE" id="PS00108">
    <property type="entry name" value="PROTEIN_KINASE_ST"/>
    <property type="match status" value="1"/>
</dbReference>
<dbReference type="AlphaFoldDB" id="A0A3N7HR30"/>
<reference evidence="7 8" key="1">
    <citation type="submission" date="2018-08" db="EMBL/GenBank/DDBJ databases">
        <authorList>
            <person name="Khan S.A."/>
            <person name="Jeon C.O."/>
            <person name="Chun B.H."/>
            <person name="Jeong S.E."/>
        </authorList>
    </citation>
    <scope>NUCLEOTIDE SEQUENCE [LARGE SCALE GENOMIC DNA]</scope>
    <source>
        <strain evidence="7 8">S-16</strain>
    </source>
</reference>
<evidence type="ECO:0000313" key="7">
    <source>
        <dbReference type="EMBL" id="RQP24718.1"/>
    </source>
</evidence>
<dbReference type="InterPro" id="IPR017441">
    <property type="entry name" value="Protein_kinase_ATP_BS"/>
</dbReference>
<reference evidence="7 8" key="2">
    <citation type="submission" date="2018-12" db="EMBL/GenBank/DDBJ databases">
        <title>Rhizobacter gummiphilus sp. nov., a rubber-degrading bacterium isolated from the soil of a botanical garden in Japan.</title>
        <authorList>
            <person name="Shunsuke S.S."/>
        </authorList>
    </citation>
    <scope>NUCLEOTIDE SEQUENCE [LARGE SCALE GENOMIC DNA]</scope>
    <source>
        <strain evidence="7 8">S-16</strain>
    </source>
</reference>
<dbReference type="CDD" id="cd14014">
    <property type="entry name" value="STKc_PknB_like"/>
    <property type="match status" value="1"/>
</dbReference>
<evidence type="ECO:0000259" key="6">
    <source>
        <dbReference type="PROSITE" id="PS50011"/>
    </source>
</evidence>
<gene>
    <name evidence="7" type="ORF">DZC73_07435</name>
</gene>
<protein>
    <submittedName>
        <fullName evidence="7">Serine/threonine protein kinase</fullName>
    </submittedName>
</protein>
<dbReference type="Gene3D" id="1.25.40.10">
    <property type="entry name" value="Tetratricopeptide repeat domain"/>
    <property type="match status" value="2"/>
</dbReference>
<keyword evidence="3 7" id="KW-0418">Kinase</keyword>
<dbReference type="PANTHER" id="PTHR43289">
    <property type="entry name" value="MITOGEN-ACTIVATED PROTEIN KINASE KINASE KINASE 20-RELATED"/>
    <property type="match status" value="1"/>
</dbReference>
<keyword evidence="7" id="KW-0723">Serine/threonine-protein kinase</keyword>
<dbReference type="InterPro" id="IPR019734">
    <property type="entry name" value="TPR_rpt"/>
</dbReference>
<keyword evidence="4 5" id="KW-0067">ATP-binding</keyword>
<evidence type="ECO:0000256" key="4">
    <source>
        <dbReference type="ARBA" id="ARBA00022840"/>
    </source>
</evidence>
<dbReference type="GO" id="GO:0004674">
    <property type="term" value="F:protein serine/threonine kinase activity"/>
    <property type="evidence" value="ECO:0007669"/>
    <property type="project" value="UniProtKB-KW"/>
</dbReference>
<dbReference type="Gene3D" id="1.10.510.10">
    <property type="entry name" value="Transferase(Phosphotransferase) domain 1"/>
    <property type="match status" value="1"/>
</dbReference>
<dbReference type="InterPro" id="IPR011990">
    <property type="entry name" value="TPR-like_helical_dom_sf"/>
</dbReference>
<dbReference type="PROSITE" id="PS50011">
    <property type="entry name" value="PROTEIN_KINASE_DOM"/>
    <property type="match status" value="1"/>
</dbReference>
<feature type="domain" description="Protein kinase" evidence="6">
    <location>
        <begin position="88"/>
        <end position="373"/>
    </location>
</feature>
<organism evidence="7 8">
    <name type="scientific">Piscinibacter terrae</name>
    <dbReference type="NCBI Taxonomy" id="2496871"/>
    <lineage>
        <taxon>Bacteria</taxon>
        <taxon>Pseudomonadati</taxon>
        <taxon>Pseudomonadota</taxon>
        <taxon>Betaproteobacteria</taxon>
        <taxon>Burkholderiales</taxon>
        <taxon>Sphaerotilaceae</taxon>
        <taxon>Piscinibacter</taxon>
    </lineage>
</organism>
<dbReference type="PROSITE" id="PS00107">
    <property type="entry name" value="PROTEIN_KINASE_ATP"/>
    <property type="match status" value="1"/>
</dbReference>
<name>A0A3N7HR30_9BURK</name>
<dbReference type="OrthoDB" id="9783151at2"/>
<dbReference type="SUPFAM" id="SSF48452">
    <property type="entry name" value="TPR-like"/>
    <property type="match status" value="2"/>
</dbReference>
<dbReference type="InterPro" id="IPR008271">
    <property type="entry name" value="Ser/Thr_kinase_AS"/>
</dbReference>
<dbReference type="SUPFAM" id="SSF56112">
    <property type="entry name" value="Protein kinase-like (PK-like)"/>
    <property type="match status" value="1"/>
</dbReference>
<dbReference type="EMBL" id="QUSW01000002">
    <property type="protein sequence ID" value="RQP24718.1"/>
    <property type="molecule type" value="Genomic_DNA"/>
</dbReference>
<dbReference type="Proteomes" id="UP000267464">
    <property type="component" value="Unassembled WGS sequence"/>
</dbReference>
<comment type="caution">
    <text evidence="7">The sequence shown here is derived from an EMBL/GenBank/DDBJ whole genome shotgun (WGS) entry which is preliminary data.</text>
</comment>
<dbReference type="Pfam" id="PF00069">
    <property type="entry name" value="Pkinase"/>
    <property type="match status" value="1"/>
</dbReference>
<accession>A0A3N7HR30</accession>
<dbReference type="SMART" id="SM00220">
    <property type="entry name" value="S_TKc"/>
    <property type="match status" value="1"/>
</dbReference>
<dbReference type="SMART" id="SM00028">
    <property type="entry name" value="TPR"/>
    <property type="match status" value="4"/>
</dbReference>